<proteinExistence type="predicted"/>
<keyword evidence="3" id="KW-1185">Reference proteome</keyword>
<gene>
    <name evidence="2" type="ORF">YM304_19370</name>
</gene>
<protein>
    <recommendedName>
        <fullName evidence="1">HNH nuclease domain-containing protein</fullName>
    </recommendedName>
</protein>
<name>A0A6C7E6Z3_ILUCY</name>
<dbReference type="SMART" id="SM00507">
    <property type="entry name" value="HNHc"/>
    <property type="match status" value="1"/>
</dbReference>
<dbReference type="PANTHER" id="PTHR33877">
    <property type="entry name" value="SLL1193 PROTEIN"/>
    <property type="match status" value="1"/>
</dbReference>
<dbReference type="Pfam" id="PF14279">
    <property type="entry name" value="HNH_5"/>
    <property type="match status" value="1"/>
</dbReference>
<dbReference type="EMBL" id="AP012057">
    <property type="protein sequence ID" value="BAN02251.1"/>
    <property type="molecule type" value="Genomic_DNA"/>
</dbReference>
<organism evidence="2 3">
    <name type="scientific">Ilumatobacter coccineus (strain NBRC 103263 / KCTC 29153 / YM16-304)</name>
    <dbReference type="NCBI Taxonomy" id="1313172"/>
    <lineage>
        <taxon>Bacteria</taxon>
        <taxon>Bacillati</taxon>
        <taxon>Actinomycetota</taxon>
        <taxon>Acidimicrobiia</taxon>
        <taxon>Acidimicrobiales</taxon>
        <taxon>Ilumatobacteraceae</taxon>
        <taxon>Ilumatobacter</taxon>
    </lineage>
</organism>
<evidence type="ECO:0000259" key="1">
    <source>
        <dbReference type="SMART" id="SM00507"/>
    </source>
</evidence>
<dbReference type="PANTHER" id="PTHR33877:SF2">
    <property type="entry name" value="OS07G0170200 PROTEIN"/>
    <property type="match status" value="1"/>
</dbReference>
<dbReference type="InterPro" id="IPR029471">
    <property type="entry name" value="HNH_5"/>
</dbReference>
<accession>A0A6C7E6Z3</accession>
<evidence type="ECO:0000313" key="2">
    <source>
        <dbReference type="EMBL" id="BAN02251.1"/>
    </source>
</evidence>
<feature type="domain" description="HNH nuclease" evidence="1">
    <location>
        <begin position="70"/>
        <end position="119"/>
    </location>
</feature>
<reference evidence="2 3" key="1">
    <citation type="journal article" date="2013" name="Int. J. Syst. Evol. Microbiol.">
        <title>Ilumatobacter nonamiense sp. nov. and Ilumatobacter coccineum sp. nov., isolated from seashore sand.</title>
        <authorList>
            <person name="Matsumoto A."/>
            <person name="Kasai H."/>
            <person name="Matsuo Y."/>
            <person name="Shizuri Y."/>
            <person name="Ichikawa N."/>
            <person name="Fujita N."/>
            <person name="Omura S."/>
            <person name="Takahashi Y."/>
        </authorList>
    </citation>
    <scope>NUCLEOTIDE SEQUENCE [LARGE SCALE GENOMIC DNA]</scope>
    <source>
        <strain evidence="3">NBRC 103263 / KCTC 29153 / YM16-304</strain>
    </source>
</reference>
<dbReference type="KEGG" id="aym:YM304_19370"/>
<dbReference type="Proteomes" id="UP000011863">
    <property type="component" value="Chromosome"/>
</dbReference>
<dbReference type="OrthoDB" id="9802901at2"/>
<evidence type="ECO:0000313" key="3">
    <source>
        <dbReference type="Proteomes" id="UP000011863"/>
    </source>
</evidence>
<dbReference type="Gene3D" id="1.10.30.50">
    <property type="match status" value="1"/>
</dbReference>
<sequence>MSSALVLNASYEPLSVVSSRRATCLVLADKADLLEGDGSVLHSESLELACPSVIRLRYMVKVPYVRRVALSRRAIFARDDHRCQYCGDRADSIDHVFPRSRGGGNTWENVVAACRPCNMGKRDRTPEEAGMRLARPCRPPRSTAWVVVSTSAMPDTWRQYIPLAS</sequence>
<dbReference type="AlphaFoldDB" id="A0A6C7E6Z3"/>
<dbReference type="InterPro" id="IPR052892">
    <property type="entry name" value="NA-targeting_endonuclease"/>
</dbReference>
<dbReference type="CDD" id="cd00085">
    <property type="entry name" value="HNHc"/>
    <property type="match status" value="1"/>
</dbReference>
<dbReference type="InterPro" id="IPR003615">
    <property type="entry name" value="HNH_nuc"/>
</dbReference>
<dbReference type="RefSeq" id="WP_015441498.1">
    <property type="nucleotide sequence ID" value="NC_020520.1"/>
</dbReference>